<reference evidence="2" key="1">
    <citation type="submission" date="2023-03" db="EMBL/GenBank/DDBJ databases">
        <title>Massive genome expansion in bonnet fungi (Mycena s.s.) driven by repeated elements and novel gene families across ecological guilds.</title>
        <authorList>
            <consortium name="Lawrence Berkeley National Laboratory"/>
            <person name="Harder C.B."/>
            <person name="Miyauchi S."/>
            <person name="Viragh M."/>
            <person name="Kuo A."/>
            <person name="Thoen E."/>
            <person name="Andreopoulos B."/>
            <person name="Lu D."/>
            <person name="Skrede I."/>
            <person name="Drula E."/>
            <person name="Henrissat B."/>
            <person name="Morin E."/>
            <person name="Kohler A."/>
            <person name="Barry K."/>
            <person name="LaButti K."/>
            <person name="Morin E."/>
            <person name="Salamov A."/>
            <person name="Lipzen A."/>
            <person name="Mereny Z."/>
            <person name="Hegedus B."/>
            <person name="Baldrian P."/>
            <person name="Stursova M."/>
            <person name="Weitz H."/>
            <person name="Taylor A."/>
            <person name="Grigoriev I.V."/>
            <person name="Nagy L.G."/>
            <person name="Martin F."/>
            <person name="Kauserud H."/>
        </authorList>
    </citation>
    <scope>NUCLEOTIDE SEQUENCE</scope>
    <source>
        <strain evidence="2">CBHHK182m</strain>
    </source>
</reference>
<evidence type="ECO:0000313" key="3">
    <source>
        <dbReference type="Proteomes" id="UP001215598"/>
    </source>
</evidence>
<evidence type="ECO:0000313" key="2">
    <source>
        <dbReference type="EMBL" id="KAJ7727470.1"/>
    </source>
</evidence>
<feature type="region of interest" description="Disordered" evidence="1">
    <location>
        <begin position="1"/>
        <end position="22"/>
    </location>
</feature>
<name>A0AAD7HSP2_9AGAR</name>
<gene>
    <name evidence="2" type="ORF">B0H16DRAFT_1894437</name>
</gene>
<accession>A0AAD7HSP2</accession>
<keyword evidence="3" id="KW-1185">Reference proteome</keyword>
<sequence>MEMSVSSRRQTHPPRAGLGAGPIRQLDSCFGYTAPGATLLDPRTYPHTTPLLQTRTQRVIRRTTATAVLLRLLDTSRDTLAITQITTSRHFIRSEYSRIRRHDGHPPLVNRSSVIDIDGMRLVVLGGTIETARRVSSSAIFPDGALLRRGPPVRLVYVGALETVRTRPTFPFTSYSFRSYTSIRLPIPFREHPRVLSLHFFATFRIPPYTFLRILVHLPASPCPPAPQLATYHPNSLPPPSRAHSPRLPLPTYHIHPASLLAHTLPPYSLPTSTSASPAHTRAILPLSFPPLLSTPILPILPSHLLLLPPLPLRLL</sequence>
<dbReference type="Proteomes" id="UP001215598">
    <property type="component" value="Unassembled WGS sequence"/>
</dbReference>
<dbReference type="AlphaFoldDB" id="A0AAD7HSP2"/>
<evidence type="ECO:0000256" key="1">
    <source>
        <dbReference type="SAM" id="MobiDB-lite"/>
    </source>
</evidence>
<comment type="caution">
    <text evidence="2">The sequence shown here is derived from an EMBL/GenBank/DDBJ whole genome shotgun (WGS) entry which is preliminary data.</text>
</comment>
<proteinExistence type="predicted"/>
<protein>
    <submittedName>
        <fullName evidence="2">Uncharacterized protein</fullName>
    </submittedName>
</protein>
<dbReference type="EMBL" id="JARKIB010000179">
    <property type="protein sequence ID" value="KAJ7727470.1"/>
    <property type="molecule type" value="Genomic_DNA"/>
</dbReference>
<organism evidence="2 3">
    <name type="scientific">Mycena metata</name>
    <dbReference type="NCBI Taxonomy" id="1033252"/>
    <lineage>
        <taxon>Eukaryota</taxon>
        <taxon>Fungi</taxon>
        <taxon>Dikarya</taxon>
        <taxon>Basidiomycota</taxon>
        <taxon>Agaricomycotina</taxon>
        <taxon>Agaricomycetes</taxon>
        <taxon>Agaricomycetidae</taxon>
        <taxon>Agaricales</taxon>
        <taxon>Marasmiineae</taxon>
        <taxon>Mycenaceae</taxon>
        <taxon>Mycena</taxon>
    </lineage>
</organism>